<dbReference type="AlphaFoldDB" id="A0A1G5DYC7"/>
<dbReference type="InterPro" id="IPR051199">
    <property type="entry name" value="LPS_LOS_Heptosyltrfase"/>
</dbReference>
<keyword evidence="4" id="KW-1185">Reference proteome</keyword>
<dbReference type="CDD" id="cd03789">
    <property type="entry name" value="GT9_LPS_heptosyltransferase"/>
    <property type="match status" value="1"/>
</dbReference>
<dbReference type="Gene3D" id="3.40.50.2000">
    <property type="entry name" value="Glycogen Phosphorylase B"/>
    <property type="match status" value="2"/>
</dbReference>
<reference evidence="3 4" key="1">
    <citation type="submission" date="2016-10" db="EMBL/GenBank/DDBJ databases">
        <authorList>
            <person name="de Groot N.N."/>
        </authorList>
    </citation>
    <scope>NUCLEOTIDE SEQUENCE [LARGE SCALE GENOMIC DNA]</scope>
    <source>
        <strain evidence="3 4">CGMCC 1.7031</strain>
    </source>
</reference>
<dbReference type="Pfam" id="PF01075">
    <property type="entry name" value="Glyco_transf_9"/>
    <property type="match status" value="1"/>
</dbReference>
<proteinExistence type="predicted"/>
<protein>
    <submittedName>
        <fullName evidence="3">Glycosyltransferase family 9 (Heptosyltransferase)</fullName>
    </submittedName>
</protein>
<dbReference type="InterPro" id="IPR002201">
    <property type="entry name" value="Glyco_trans_9"/>
</dbReference>
<dbReference type="OrthoDB" id="9797795at2"/>
<evidence type="ECO:0000313" key="4">
    <source>
        <dbReference type="Proteomes" id="UP000199354"/>
    </source>
</evidence>
<accession>A0A1G5DYC7</accession>
<evidence type="ECO:0000313" key="3">
    <source>
        <dbReference type="EMBL" id="SCY19627.1"/>
    </source>
</evidence>
<gene>
    <name evidence="3" type="ORF">SAMN02927903_00877</name>
</gene>
<dbReference type="RefSeq" id="WP_139149602.1">
    <property type="nucleotide sequence ID" value="NZ_FMVF01000004.1"/>
</dbReference>
<dbReference type="PANTHER" id="PTHR30160">
    <property type="entry name" value="TETRAACYLDISACCHARIDE 4'-KINASE-RELATED"/>
    <property type="match status" value="1"/>
</dbReference>
<sequence>MNRILFLHDTDLSLLRGAELTIKQLMAFGTTKGFAVSADAVTDFDQTRAQIAQNNLVIVCSTSRCTFEKELLGYLIDQAVRYIKIEFDYNFCMRRTVQCTVDPAVSNCCDVTKFHLYRDLFAKSEFCVFQSPRHYEIHAELFGKAIHDHLVMPPTVEVDALQIAKDKDQITIPFFGDLSVIKGGQAYLDYAAEHPEKQFVVYGQNRMASEISSNVVFKDMVPNERVLEILGKTRYFFCKPFWPEPSGRLAAEAFLSGCEIIANDRVGTFSFDFYPNDPERAKSEIKATIPAFWDKVTATFEAPSARHPKLGRVLVKKSSGGIGDFFFCIPALHALNAVSESVTFAIMPRLVSFFGHHLQGLEVIDQDSAQTQNQYDVVVELGNYPAYLNGFKLPDAIAYTTHHKLKQHASAHYLDAVARLHPDCDVRMRFPYFEHQINTSQPYYTLHAGAGAIRKAWSVAGFANLILQIHAQFPQLKCKIIQGPGDPNPLDLFDTKPEFIDTVTGGMDQVGEAMAGAWFHIGNDSGITHVAGAFNVPTVGIYGPTGPGAWGSMAEHSEIVWGKPGNCDIACNSNVLEQCGNRVCLSAIDTPQVMAKWYALLQNAYPQNPSVWVLNPGLKVDQQEKSCMLSIDGNEFDIDFADASVKSNVLKILSGNFSVSNEENMPEFVDFLFAQKMLFAIPSIPSRQDTKKPRKNVV</sequence>
<evidence type="ECO:0000256" key="2">
    <source>
        <dbReference type="ARBA" id="ARBA00022679"/>
    </source>
</evidence>
<keyword evidence="1" id="KW-0328">Glycosyltransferase</keyword>
<dbReference type="EMBL" id="FMVF01000004">
    <property type="protein sequence ID" value="SCY19627.1"/>
    <property type="molecule type" value="Genomic_DNA"/>
</dbReference>
<dbReference type="GO" id="GO:0009244">
    <property type="term" value="P:lipopolysaccharide core region biosynthetic process"/>
    <property type="evidence" value="ECO:0007669"/>
    <property type="project" value="TreeGrafter"/>
</dbReference>
<dbReference type="STRING" id="490189.SAMN02927903_00877"/>
<dbReference type="GO" id="GO:0008713">
    <property type="term" value="F:ADP-heptose-lipopolysaccharide heptosyltransferase activity"/>
    <property type="evidence" value="ECO:0007669"/>
    <property type="project" value="TreeGrafter"/>
</dbReference>
<organism evidence="3 4">
    <name type="scientific">Flavobacterium caeni</name>
    <dbReference type="NCBI Taxonomy" id="490189"/>
    <lineage>
        <taxon>Bacteria</taxon>
        <taxon>Pseudomonadati</taxon>
        <taxon>Bacteroidota</taxon>
        <taxon>Flavobacteriia</taxon>
        <taxon>Flavobacteriales</taxon>
        <taxon>Flavobacteriaceae</taxon>
        <taxon>Flavobacterium</taxon>
    </lineage>
</organism>
<dbReference type="SUPFAM" id="SSF53756">
    <property type="entry name" value="UDP-Glycosyltransferase/glycogen phosphorylase"/>
    <property type="match status" value="2"/>
</dbReference>
<name>A0A1G5DYC7_9FLAO</name>
<keyword evidence="2 3" id="KW-0808">Transferase</keyword>
<dbReference type="GO" id="GO:0005829">
    <property type="term" value="C:cytosol"/>
    <property type="evidence" value="ECO:0007669"/>
    <property type="project" value="TreeGrafter"/>
</dbReference>
<evidence type="ECO:0000256" key="1">
    <source>
        <dbReference type="ARBA" id="ARBA00022676"/>
    </source>
</evidence>
<dbReference type="Proteomes" id="UP000199354">
    <property type="component" value="Unassembled WGS sequence"/>
</dbReference>